<feature type="compositionally biased region" description="Basic and acidic residues" evidence="1">
    <location>
        <begin position="282"/>
        <end position="306"/>
    </location>
</feature>
<evidence type="ECO:0000313" key="2">
    <source>
        <dbReference type="EMBL" id="NRT55894.1"/>
    </source>
</evidence>
<feature type="compositionally biased region" description="Low complexity" evidence="1">
    <location>
        <begin position="222"/>
        <end position="242"/>
    </location>
</feature>
<dbReference type="EMBL" id="JABSNM010000005">
    <property type="protein sequence ID" value="NRT55894.1"/>
    <property type="molecule type" value="Genomic_DNA"/>
</dbReference>
<sequence>MKGTGRGAMAQEMIRALLADKERRRQEEIRAQAEEAAHEARLVAMVRLVSDLEKLVINLGSGLAARSTEPPKADGLTFGRDVLDSIVRDDMGLLCCGQDSSPLVIRQDGIYLNGEAANELGGPWHHPHGKAKPVLPFPFTLEQFRSFCQWHLVFEWEAIEAPFMNDDGTLDERALGELEGRNQVAARLVRLILTKDASAQGAADEMPGISGTPAESSLPQHAVEPLAAASSASPAAAGLPEAVPERNARRLREFEELGGEAQVSGGVATLVGRRGALQELVDRERAAGRPRSDRSDISKALKAEALRRHKFQSG</sequence>
<reference evidence="2 3" key="1">
    <citation type="submission" date="2020-05" db="EMBL/GenBank/DDBJ databases">
        <title>Genomic Encyclopedia of Type Strains, Phase IV (KMG-V): Genome sequencing to study the core and pangenomes of soil and plant-associated prokaryotes.</title>
        <authorList>
            <person name="Whitman W."/>
        </authorList>
    </citation>
    <scope>NUCLEOTIDE SEQUENCE [LARGE SCALE GENOMIC DNA]</scope>
    <source>
        <strain evidence="2 3">C29</strain>
    </source>
</reference>
<dbReference type="RefSeq" id="WP_217427444.1">
    <property type="nucleotide sequence ID" value="NZ_JABSNM010000005.1"/>
</dbReference>
<feature type="region of interest" description="Disordered" evidence="1">
    <location>
        <begin position="200"/>
        <end position="242"/>
    </location>
</feature>
<keyword evidence="3" id="KW-1185">Reference proteome</keyword>
<name>A0ABX2G0S8_9BURK</name>
<evidence type="ECO:0000313" key="3">
    <source>
        <dbReference type="Proteomes" id="UP001516061"/>
    </source>
</evidence>
<feature type="region of interest" description="Disordered" evidence="1">
    <location>
        <begin position="282"/>
        <end position="314"/>
    </location>
</feature>
<protein>
    <submittedName>
        <fullName evidence="2">Uncharacterized protein</fullName>
    </submittedName>
</protein>
<accession>A0ABX2G0S8</accession>
<proteinExistence type="predicted"/>
<comment type="caution">
    <text evidence="2">The sequence shown here is derived from an EMBL/GenBank/DDBJ whole genome shotgun (WGS) entry which is preliminary data.</text>
</comment>
<dbReference type="Proteomes" id="UP001516061">
    <property type="component" value="Unassembled WGS sequence"/>
</dbReference>
<organism evidence="2 3">
    <name type="scientific">Sphaerotilus uruguayifluvii</name>
    <dbReference type="NCBI Taxonomy" id="2735897"/>
    <lineage>
        <taxon>Bacteria</taxon>
        <taxon>Pseudomonadati</taxon>
        <taxon>Pseudomonadota</taxon>
        <taxon>Betaproteobacteria</taxon>
        <taxon>Burkholderiales</taxon>
        <taxon>Sphaerotilaceae</taxon>
        <taxon>Sphaerotilus</taxon>
    </lineage>
</organism>
<gene>
    <name evidence="2" type="ORF">HNQ01_001624</name>
</gene>
<evidence type="ECO:0000256" key="1">
    <source>
        <dbReference type="SAM" id="MobiDB-lite"/>
    </source>
</evidence>